<dbReference type="InterPro" id="IPR023214">
    <property type="entry name" value="HAD_sf"/>
</dbReference>
<dbReference type="PANTHER" id="PTHR19288:SF95">
    <property type="entry name" value="D-GLYCEROL 3-PHOSPHATE PHOSPHATASE"/>
    <property type="match status" value="1"/>
</dbReference>
<evidence type="ECO:0000313" key="2">
    <source>
        <dbReference type="Proteomes" id="UP000199065"/>
    </source>
</evidence>
<dbReference type="GO" id="GO:0005737">
    <property type="term" value="C:cytoplasm"/>
    <property type="evidence" value="ECO:0007669"/>
    <property type="project" value="TreeGrafter"/>
</dbReference>
<gene>
    <name evidence="1" type="ORF">SAMN05660282_01181</name>
</gene>
<dbReference type="Proteomes" id="UP000199065">
    <property type="component" value="Unassembled WGS sequence"/>
</dbReference>
<dbReference type="STRING" id="185761.SAMN05660282_01181"/>
<organism evidence="1 2">
    <name type="scientific">Corynebacterium spheniscorum</name>
    <dbReference type="NCBI Taxonomy" id="185761"/>
    <lineage>
        <taxon>Bacteria</taxon>
        <taxon>Bacillati</taxon>
        <taxon>Actinomycetota</taxon>
        <taxon>Actinomycetes</taxon>
        <taxon>Mycobacteriales</taxon>
        <taxon>Corynebacteriaceae</taxon>
        <taxon>Corynebacterium</taxon>
    </lineage>
</organism>
<dbReference type="OrthoDB" id="3400930at2"/>
<dbReference type="SUPFAM" id="SSF56784">
    <property type="entry name" value="HAD-like"/>
    <property type="match status" value="1"/>
</dbReference>
<dbReference type="InterPro" id="IPR006357">
    <property type="entry name" value="HAD-SF_hydro_IIA"/>
</dbReference>
<dbReference type="Gene3D" id="3.40.50.1000">
    <property type="entry name" value="HAD superfamily/HAD-like"/>
    <property type="match status" value="2"/>
</dbReference>
<dbReference type="Pfam" id="PF13344">
    <property type="entry name" value="Hydrolase_6"/>
    <property type="match status" value="1"/>
</dbReference>
<keyword evidence="2" id="KW-1185">Reference proteome</keyword>
<dbReference type="Pfam" id="PF13242">
    <property type="entry name" value="Hydrolase_like"/>
    <property type="match status" value="1"/>
</dbReference>
<accession>A0A1I2SPA4</accession>
<dbReference type="PANTHER" id="PTHR19288">
    <property type="entry name" value="4-NITROPHENYLPHOSPHATASE-RELATED"/>
    <property type="match status" value="1"/>
</dbReference>
<protein>
    <submittedName>
        <fullName evidence="1">Haloacid Dehalogenase Superfamily Class (Subfamily) IIA</fullName>
    </submittedName>
</protein>
<reference evidence="1 2" key="1">
    <citation type="submission" date="2016-10" db="EMBL/GenBank/DDBJ databases">
        <authorList>
            <person name="de Groot N.N."/>
        </authorList>
    </citation>
    <scope>NUCLEOTIDE SEQUENCE [LARGE SCALE GENOMIC DNA]</scope>
    <source>
        <strain>J11</strain>
        <strain evidence="2">PG 39</strain>
    </source>
</reference>
<proteinExistence type="predicted"/>
<dbReference type="RefSeq" id="WP_092285420.1">
    <property type="nucleotide sequence ID" value="NZ_FOPJ01000006.1"/>
</dbReference>
<sequence length="329" mass="34591">MSRLIDQFDGLLFDLDGTVYAGGQAIEHAIESINDAELPCIYVTNNASRAPEVVAEQLRGLGIGAASADSVLTSAQAALKLLRESIGGHKLLLLGSQSFRDLAEAEGYTLVDSADERPDAVVQGHNPDTGWRQLSEAALAIRAGVPYFASNLDTTLPQERGLMVGNGSMVAAVVSATGVKPKSAGKPAPDMLRISAELAQAKRPLVVGDRLDTDIQGGNAAGFKTLQVLTGVHGPRDVIAAPAEQRPDYLAVDLRCLHDSVELISPGADLGFSAEFVDGEVQLQSTPMQVAGQPAWHAALLAAAPVCWEHQTVSVKALDEKAKDAISSW</sequence>
<dbReference type="GO" id="GO:0016791">
    <property type="term" value="F:phosphatase activity"/>
    <property type="evidence" value="ECO:0007669"/>
    <property type="project" value="TreeGrafter"/>
</dbReference>
<dbReference type="InterPro" id="IPR036412">
    <property type="entry name" value="HAD-like_sf"/>
</dbReference>
<dbReference type="AlphaFoldDB" id="A0A1I2SPA4"/>
<dbReference type="EMBL" id="FOPJ01000006">
    <property type="protein sequence ID" value="SFG54675.1"/>
    <property type="molecule type" value="Genomic_DNA"/>
</dbReference>
<evidence type="ECO:0000313" key="1">
    <source>
        <dbReference type="EMBL" id="SFG54675.1"/>
    </source>
</evidence>
<name>A0A1I2SPA4_9CORY</name>
<dbReference type="NCBIfam" id="TIGR01460">
    <property type="entry name" value="HAD-SF-IIA"/>
    <property type="match status" value="1"/>
</dbReference>